<dbReference type="VEuPathDB" id="TriTrypDB:TCDM_06980"/>
<feature type="region of interest" description="Disordered" evidence="1">
    <location>
        <begin position="410"/>
        <end position="437"/>
    </location>
</feature>
<reference evidence="2 3" key="1">
    <citation type="journal article" date="2014" name="Genome Announc.">
        <title>Trypanosoma cruzi Clone Dm28c Draft Genome Sequence.</title>
        <authorList>
            <person name="Grisard E.C."/>
            <person name="Teixeira S.M."/>
            <person name="de Almeida L.G."/>
            <person name="Stoco P.H."/>
            <person name="Gerber A.L."/>
            <person name="Talavera-Lopez C."/>
            <person name="Lima O.C."/>
            <person name="Andersson B."/>
            <person name="de Vasconcelos A.T."/>
        </authorList>
    </citation>
    <scope>NUCLEOTIDE SEQUENCE [LARGE SCALE GENOMIC DNA]</scope>
    <source>
        <strain evidence="2 3">Dm28c</strain>
    </source>
</reference>
<proteinExistence type="predicted"/>
<feature type="region of interest" description="Disordered" evidence="1">
    <location>
        <begin position="283"/>
        <end position="303"/>
    </location>
</feature>
<evidence type="ECO:0000313" key="2">
    <source>
        <dbReference type="EMBL" id="ESS64795.1"/>
    </source>
</evidence>
<feature type="compositionally biased region" description="Polar residues" evidence="1">
    <location>
        <begin position="39"/>
        <end position="53"/>
    </location>
</feature>
<feature type="region of interest" description="Disordered" evidence="1">
    <location>
        <begin position="1"/>
        <end position="57"/>
    </location>
</feature>
<name>V5AVE8_TRYCR</name>
<gene>
    <name evidence="2" type="ORF">TCDM_06980</name>
</gene>
<dbReference type="EMBL" id="AYLP01000079">
    <property type="protein sequence ID" value="ESS64795.1"/>
    <property type="molecule type" value="Genomic_DNA"/>
</dbReference>
<organism evidence="2 3">
    <name type="scientific">Trypanosoma cruzi Dm28c</name>
    <dbReference type="NCBI Taxonomy" id="1416333"/>
    <lineage>
        <taxon>Eukaryota</taxon>
        <taxon>Discoba</taxon>
        <taxon>Euglenozoa</taxon>
        <taxon>Kinetoplastea</taxon>
        <taxon>Metakinetoplastina</taxon>
        <taxon>Trypanosomatida</taxon>
        <taxon>Trypanosomatidae</taxon>
        <taxon>Trypanosoma</taxon>
        <taxon>Schizotrypanum</taxon>
    </lineage>
</organism>
<feature type="compositionally biased region" description="Polar residues" evidence="1">
    <location>
        <begin position="414"/>
        <end position="428"/>
    </location>
</feature>
<evidence type="ECO:0000256" key="1">
    <source>
        <dbReference type="SAM" id="MobiDB-lite"/>
    </source>
</evidence>
<comment type="caution">
    <text evidence="2">The sequence shown here is derived from an EMBL/GenBank/DDBJ whole genome shotgun (WGS) entry which is preliminary data.</text>
</comment>
<feature type="region of interest" description="Disordered" evidence="1">
    <location>
        <begin position="213"/>
        <end position="246"/>
    </location>
</feature>
<protein>
    <submittedName>
        <fullName evidence="2">Uncharacterized protein</fullName>
    </submittedName>
</protein>
<evidence type="ECO:0000313" key="3">
    <source>
        <dbReference type="Proteomes" id="UP000017861"/>
    </source>
</evidence>
<dbReference type="AlphaFoldDB" id="V5AVE8"/>
<feature type="compositionally biased region" description="Polar residues" evidence="1">
    <location>
        <begin position="12"/>
        <end position="23"/>
    </location>
</feature>
<dbReference type="Proteomes" id="UP000017861">
    <property type="component" value="Unassembled WGS sequence"/>
</dbReference>
<sequence>MYISKKRAHSMARSSFSPHSSRTARPHPPTHQSREEVGSQPSINGRQNSTAIPHSTACGASLQPTVRSSLQLQGAKRHETPLVSLFPSRPRKNRAATLNCQPRRQKNLPRALWRTWRVREAVTACGHAQTEGVEKKKTTTTQAETAGCQRVKKVKRAASRRQSLHHLPADKMSCAIVVAHCDASTLAVPEGGTATANPNRCQNVIATIVKSRLASHTRERDTKTLHAPKGTSSPQTVRGIPTPQGPSLALLCRAPQHPSPWSSRTHAPSSSFLIFAPLPPRPTPAPRSITGEHTTGETAKATPPPVALAMEVHRARNGEELSVQLDGTVYNLLSVQMPPFFRQGVLGLTSHCVPQDVVALIPSLFAVISLVRVLLQILRGNRDAVRFPATAFILFGDGVRLQCAPPPHLVKSTAKPQSGISSENTPRWRSTPAATPPVGEAAWRGWQMA</sequence>
<accession>V5AVE8</accession>
<feature type="compositionally biased region" description="Basic residues" evidence="1">
    <location>
        <begin position="1"/>
        <end position="10"/>
    </location>
</feature>